<sequence>MTQTTHLALPFIEAAQAQKHVTHNEALALIDALTQLAVSARNVTSPPATPAEGDRVLIGAGATDAFAGKSDQIATFLAGGWTFLSAQAGWRAYVEAESLLLLYDGAGWIDCGLSLRQLQDLALLGIGATADGANPLLAKLNATLFTAKSVGEGGSGDLRFALNKESAAKTVSQLYQSNYSARAETGLTGDDNFHVKVSPDGAAWKESIVVDSATGEVAFPSGGPTKVRVFASSGSYTPTPGLRFAEVLLFGAGGGGGSGARTASGAAASGGAGGGGGGLARARFTAAQIGASKAVAIGAGGTGGAAQTTNSTNGNAGSAGGVTTFGTLLHAGAGGGGAGGQIGGASGGGGAGSQASSGLPGSGGTGGVGSFGVGSGGSGAVGAAGSHVFGGGGGGGCNAAGSTAATGGSCLYNGPSGGGAGGGITAANAVANGGAGGAVYVAGLPVIGAAGIAAGVVNGGVGGSWVASAGPFEQGGGGGGGGASSLTGPGAGGAGGLAGGGGGGGGSVQNGANSGAGGSGGDGYALIFEFF</sequence>
<organism evidence="1 2">
    <name type="scientific">Methylocystis rosea</name>
    <dbReference type="NCBI Taxonomy" id="173366"/>
    <lineage>
        <taxon>Bacteria</taxon>
        <taxon>Pseudomonadati</taxon>
        <taxon>Pseudomonadota</taxon>
        <taxon>Alphaproteobacteria</taxon>
        <taxon>Hyphomicrobiales</taxon>
        <taxon>Methylocystaceae</taxon>
        <taxon>Methylocystis</taxon>
    </lineage>
</organism>
<dbReference type="AlphaFoldDB" id="A0A3G8M1C4"/>
<dbReference type="EMBL" id="CP034086">
    <property type="protein sequence ID" value="AZG75477.1"/>
    <property type="molecule type" value="Genomic_DNA"/>
</dbReference>
<dbReference type="Pfam" id="PF10983">
    <property type="entry name" value="DUF2793"/>
    <property type="match status" value="1"/>
</dbReference>
<dbReference type="InterPro" id="IPR021251">
    <property type="entry name" value="DUF2793"/>
</dbReference>
<dbReference type="KEGG" id="mros:EHO51_01240"/>
<evidence type="ECO:0000313" key="1">
    <source>
        <dbReference type="EMBL" id="AZG75477.1"/>
    </source>
</evidence>
<protein>
    <submittedName>
        <fullName evidence="1">DUF2793 domain-containing protein</fullName>
    </submittedName>
</protein>
<reference evidence="1 2" key="1">
    <citation type="submission" date="2018-11" db="EMBL/GenBank/DDBJ databases">
        <title>Genome squencing of methanotrophic bacteria isolated from alkaline groundwater in Korea.</title>
        <authorList>
            <person name="Nguyen L.N."/>
        </authorList>
    </citation>
    <scope>NUCLEOTIDE SEQUENCE [LARGE SCALE GENOMIC DNA]</scope>
    <source>
        <strain evidence="1 2">GW6</strain>
    </source>
</reference>
<dbReference type="Proteomes" id="UP000273982">
    <property type="component" value="Chromosome"/>
</dbReference>
<accession>A0A3G8M1C4</accession>
<evidence type="ECO:0000313" key="2">
    <source>
        <dbReference type="Proteomes" id="UP000273982"/>
    </source>
</evidence>
<dbReference type="RefSeq" id="WP_124737361.1">
    <property type="nucleotide sequence ID" value="NZ_CP034086.1"/>
</dbReference>
<gene>
    <name evidence="1" type="ORF">EHO51_01240</name>
</gene>
<proteinExistence type="predicted"/>
<name>A0A3G8M1C4_9HYPH</name>